<evidence type="ECO:0000313" key="2">
    <source>
        <dbReference type="Proteomes" id="UP000055024"/>
    </source>
</evidence>
<gene>
    <name evidence="1" type="ORF">T11_931</name>
</gene>
<organism evidence="1 2">
    <name type="scientific">Trichinella zimbabwensis</name>
    <dbReference type="NCBI Taxonomy" id="268475"/>
    <lineage>
        <taxon>Eukaryota</taxon>
        <taxon>Metazoa</taxon>
        <taxon>Ecdysozoa</taxon>
        <taxon>Nematoda</taxon>
        <taxon>Enoplea</taxon>
        <taxon>Dorylaimia</taxon>
        <taxon>Trichinellida</taxon>
        <taxon>Trichinellidae</taxon>
        <taxon>Trichinella</taxon>
    </lineage>
</organism>
<dbReference type="Proteomes" id="UP000055024">
    <property type="component" value="Unassembled WGS sequence"/>
</dbReference>
<protein>
    <submittedName>
        <fullName evidence="1">Uncharacterized protein</fullName>
    </submittedName>
</protein>
<dbReference type="EMBL" id="JYDP01000029">
    <property type="protein sequence ID" value="KRZ13886.1"/>
    <property type="molecule type" value="Genomic_DNA"/>
</dbReference>
<keyword evidence="2" id="KW-1185">Reference proteome</keyword>
<name>A0A0V1HT00_9BILA</name>
<sequence length="130" mass="15495">MGSAPTLAAQSRLCIINNNTNSGSWPFVERLVDCEKLTTVRWTVQRLVRSKSQHYNKHAHKCSFNRLNERFSKRKYYHHRKCDNSTLLWDVERNEKSCRLFTSIQFQSTIHHSQLLQHKFLLTKKQNSYL</sequence>
<proteinExistence type="predicted"/>
<evidence type="ECO:0000313" key="1">
    <source>
        <dbReference type="EMBL" id="KRZ13886.1"/>
    </source>
</evidence>
<reference evidence="1 2" key="1">
    <citation type="submission" date="2015-01" db="EMBL/GenBank/DDBJ databases">
        <title>Evolution of Trichinella species and genotypes.</title>
        <authorList>
            <person name="Korhonen P.K."/>
            <person name="Edoardo P."/>
            <person name="Giuseppe L.R."/>
            <person name="Gasser R.B."/>
        </authorList>
    </citation>
    <scope>NUCLEOTIDE SEQUENCE [LARGE SCALE GENOMIC DNA]</scope>
    <source>
        <strain evidence="1">ISS1029</strain>
    </source>
</reference>
<accession>A0A0V1HT00</accession>
<dbReference type="OrthoDB" id="10426783at2759"/>
<comment type="caution">
    <text evidence="1">The sequence shown here is derived from an EMBL/GenBank/DDBJ whole genome shotgun (WGS) entry which is preliminary data.</text>
</comment>
<dbReference type="AlphaFoldDB" id="A0A0V1HT00"/>